<dbReference type="Gene3D" id="3.40.50.720">
    <property type="entry name" value="NAD(P)-binding Rossmann-like Domain"/>
    <property type="match status" value="1"/>
</dbReference>
<reference evidence="4" key="1">
    <citation type="submission" date="2020-11" db="EMBL/GenBank/DDBJ databases">
        <authorList>
            <consortium name="DOE Joint Genome Institute"/>
            <person name="Ahrendt S."/>
            <person name="Riley R."/>
            <person name="Andreopoulos W."/>
            <person name="Labutti K."/>
            <person name="Pangilinan J."/>
            <person name="Ruiz-Duenas F.J."/>
            <person name="Barrasa J.M."/>
            <person name="Sanchez-Garcia M."/>
            <person name="Camarero S."/>
            <person name="Miyauchi S."/>
            <person name="Serrano A."/>
            <person name="Linde D."/>
            <person name="Babiker R."/>
            <person name="Drula E."/>
            <person name="Ayuso-Fernandez I."/>
            <person name="Pacheco R."/>
            <person name="Padilla G."/>
            <person name="Ferreira P."/>
            <person name="Barriuso J."/>
            <person name="Kellner H."/>
            <person name="Castanera R."/>
            <person name="Alfaro M."/>
            <person name="Ramirez L."/>
            <person name="Pisabarro A.G."/>
            <person name="Kuo A."/>
            <person name="Tritt A."/>
            <person name="Lipzen A."/>
            <person name="He G."/>
            <person name="Yan M."/>
            <person name="Ng V."/>
            <person name="Cullen D."/>
            <person name="Martin F."/>
            <person name="Rosso M.-N."/>
            <person name="Henrissat B."/>
            <person name="Hibbett D."/>
            <person name="Martinez A.T."/>
            <person name="Grigoriev I.V."/>
        </authorList>
    </citation>
    <scope>NUCLEOTIDE SEQUENCE</scope>
    <source>
        <strain evidence="4">CBS 247.69</strain>
    </source>
</reference>
<dbReference type="InterPro" id="IPR051450">
    <property type="entry name" value="Gfo/Idh/MocA_Oxidoreductases"/>
</dbReference>
<dbReference type="AlphaFoldDB" id="A0A9P5Y9I0"/>
<dbReference type="Pfam" id="PF01408">
    <property type="entry name" value="GFO_IDH_MocA"/>
    <property type="match status" value="1"/>
</dbReference>
<evidence type="ECO:0008006" key="6">
    <source>
        <dbReference type="Google" id="ProtNLM"/>
    </source>
</evidence>
<dbReference type="SUPFAM" id="SSF55347">
    <property type="entry name" value="Glyceraldehyde-3-phosphate dehydrogenase-like, C-terminal domain"/>
    <property type="match status" value="1"/>
</dbReference>
<dbReference type="PANTHER" id="PTHR43377:SF1">
    <property type="entry name" value="BILIVERDIN REDUCTASE A"/>
    <property type="match status" value="1"/>
</dbReference>
<dbReference type="Pfam" id="PF22725">
    <property type="entry name" value="GFO_IDH_MocA_C3"/>
    <property type="match status" value="1"/>
</dbReference>
<keyword evidence="5" id="KW-1185">Reference proteome</keyword>
<name>A0A9P5Y9I0_9AGAR</name>
<accession>A0A9P5Y9I0</accession>
<dbReference type="Proteomes" id="UP000807353">
    <property type="component" value="Unassembled WGS sequence"/>
</dbReference>
<dbReference type="EMBL" id="MU150259">
    <property type="protein sequence ID" value="KAF9463756.1"/>
    <property type="molecule type" value="Genomic_DNA"/>
</dbReference>
<dbReference type="PANTHER" id="PTHR43377">
    <property type="entry name" value="BILIVERDIN REDUCTASE A"/>
    <property type="match status" value="1"/>
</dbReference>
<dbReference type="SUPFAM" id="SSF51735">
    <property type="entry name" value="NAD(P)-binding Rossmann-fold domains"/>
    <property type="match status" value="1"/>
</dbReference>
<sequence length="373" mass="40412">MTRTSHLMTSIAIIGTGLIGKRHLNHVISEPLTRLAAIVEPLPAGKELAAEHGVPCYASVAELIAARDANEVYVDAAIVGTPTHTFFSHVPIGVQLIDAGLHALVEKPIAGTRKEAQLLVDAVEKAGGKAKVLVGQHRRFNPYTVALKSALNSGKLGKLLGIQGTWATKKGGNNYFSDWKILPAGGGTININMIHDVDLLRYLFGDIKRVYCEEGERTRGHPVEETGAVVLKFASGAVGTFFFSDATASPWCWEGATGENPDLVGQYSKDIYTIFGTHGSIQLPTLSLFTFDHLPDPEKDGNWLTRLSEDLSIRETLVGIVDVPPFTLQLQHFVRVCQGLEEPSCSALEGLRSVDAVEAIKVSMVERRVVEIE</sequence>
<dbReference type="OrthoDB" id="446809at2759"/>
<proteinExistence type="inferred from homology"/>
<gene>
    <name evidence="4" type="ORF">BDZ94DRAFT_1235851</name>
</gene>
<dbReference type="InterPro" id="IPR000683">
    <property type="entry name" value="Gfo/Idh/MocA-like_OxRdtase_N"/>
</dbReference>
<evidence type="ECO:0000259" key="3">
    <source>
        <dbReference type="Pfam" id="PF22725"/>
    </source>
</evidence>
<comment type="similarity">
    <text evidence="1">Belongs to the Gfo/Idh/MocA family.</text>
</comment>
<dbReference type="InterPro" id="IPR036291">
    <property type="entry name" value="NAD(P)-bd_dom_sf"/>
</dbReference>
<evidence type="ECO:0000313" key="5">
    <source>
        <dbReference type="Proteomes" id="UP000807353"/>
    </source>
</evidence>
<feature type="domain" description="GFO/IDH/MocA-like oxidoreductase" evidence="3">
    <location>
        <begin position="146"/>
        <end position="281"/>
    </location>
</feature>
<evidence type="ECO:0000313" key="4">
    <source>
        <dbReference type="EMBL" id="KAF9463756.1"/>
    </source>
</evidence>
<comment type="caution">
    <text evidence="4">The sequence shown here is derived from an EMBL/GenBank/DDBJ whole genome shotgun (WGS) entry which is preliminary data.</text>
</comment>
<protein>
    <recommendedName>
        <fullName evidence="6">Oxidoreductase</fullName>
    </recommendedName>
</protein>
<dbReference type="GO" id="GO:0000166">
    <property type="term" value="F:nucleotide binding"/>
    <property type="evidence" value="ECO:0007669"/>
    <property type="project" value="InterPro"/>
</dbReference>
<feature type="domain" description="Gfo/Idh/MocA-like oxidoreductase N-terminal" evidence="2">
    <location>
        <begin position="11"/>
        <end position="130"/>
    </location>
</feature>
<evidence type="ECO:0000259" key="2">
    <source>
        <dbReference type="Pfam" id="PF01408"/>
    </source>
</evidence>
<dbReference type="InterPro" id="IPR055170">
    <property type="entry name" value="GFO_IDH_MocA-like_dom"/>
</dbReference>
<dbReference type="Gene3D" id="3.30.360.10">
    <property type="entry name" value="Dihydrodipicolinate Reductase, domain 2"/>
    <property type="match status" value="1"/>
</dbReference>
<organism evidence="4 5">
    <name type="scientific">Collybia nuda</name>
    <dbReference type="NCBI Taxonomy" id="64659"/>
    <lineage>
        <taxon>Eukaryota</taxon>
        <taxon>Fungi</taxon>
        <taxon>Dikarya</taxon>
        <taxon>Basidiomycota</taxon>
        <taxon>Agaricomycotina</taxon>
        <taxon>Agaricomycetes</taxon>
        <taxon>Agaricomycetidae</taxon>
        <taxon>Agaricales</taxon>
        <taxon>Tricholomatineae</taxon>
        <taxon>Clitocybaceae</taxon>
        <taxon>Collybia</taxon>
    </lineage>
</organism>
<evidence type="ECO:0000256" key="1">
    <source>
        <dbReference type="ARBA" id="ARBA00010928"/>
    </source>
</evidence>